<dbReference type="EMBL" id="FQZH01000001">
    <property type="protein sequence ID" value="SHI51342.1"/>
    <property type="molecule type" value="Genomic_DNA"/>
</dbReference>
<evidence type="ECO:0000313" key="2">
    <source>
        <dbReference type="EMBL" id="SHI51342.1"/>
    </source>
</evidence>
<sequence length="237" mass="27026">MKKFCILSFALLSLVSCSKKENESGNLHITGNIEGLSQGKLYIQQLKDTTLVVVDSIIFKGDSHFEKSIPLTEPEVLFLFLDRGQTNSIDNSLGFFAEPGEMTIDTKLKEFYSSAKFTGSKNQALWEEFNTINKRFTEDNLSIMEKRLQNELNFNAERQDSIDKAYEKLLKRKYLYTANFASTHGEYEVAPYIALSEIANINITFLDTIASKMSPKVSESKYGKMLKEHIKDLKNNQ</sequence>
<protein>
    <recommendedName>
        <fullName evidence="1">DUF4369 domain-containing protein</fullName>
    </recommendedName>
</protein>
<reference evidence="3" key="1">
    <citation type="submission" date="2016-11" db="EMBL/GenBank/DDBJ databases">
        <authorList>
            <person name="Varghese N."/>
            <person name="Submissions S."/>
        </authorList>
    </citation>
    <scope>NUCLEOTIDE SEQUENCE [LARGE SCALE GENOMIC DNA]</scope>
    <source>
        <strain evidence="3">DSM 22807</strain>
    </source>
</reference>
<dbReference type="RefSeq" id="WP_072780512.1">
    <property type="nucleotide sequence ID" value="NZ_FQZH01000001.1"/>
</dbReference>
<dbReference type="Proteomes" id="UP000184232">
    <property type="component" value="Unassembled WGS sequence"/>
</dbReference>
<accession>A0A1M6BRI6</accession>
<name>A0A1M6BRI6_9FLAO</name>
<gene>
    <name evidence="2" type="ORF">SAMN05444337_0181</name>
</gene>
<keyword evidence="3" id="KW-1185">Reference proteome</keyword>
<dbReference type="AlphaFoldDB" id="A0A1M6BRI6"/>
<dbReference type="Pfam" id="PF14289">
    <property type="entry name" value="DUF4369"/>
    <property type="match status" value="1"/>
</dbReference>
<evidence type="ECO:0000313" key="3">
    <source>
        <dbReference type="Proteomes" id="UP000184232"/>
    </source>
</evidence>
<evidence type="ECO:0000259" key="1">
    <source>
        <dbReference type="Pfam" id="PF14289"/>
    </source>
</evidence>
<dbReference type="OrthoDB" id="1143206at2"/>
<feature type="domain" description="DUF4369" evidence="1">
    <location>
        <begin position="28"/>
        <end position="126"/>
    </location>
</feature>
<organism evidence="2 3">
    <name type="scientific">Flavobacterium haoranii</name>
    <dbReference type="NCBI Taxonomy" id="683124"/>
    <lineage>
        <taxon>Bacteria</taxon>
        <taxon>Pseudomonadati</taxon>
        <taxon>Bacteroidota</taxon>
        <taxon>Flavobacteriia</taxon>
        <taxon>Flavobacteriales</taxon>
        <taxon>Flavobacteriaceae</taxon>
        <taxon>Flavobacterium</taxon>
    </lineage>
</organism>
<dbReference type="STRING" id="683124.SAMN05444337_0181"/>
<dbReference type="PROSITE" id="PS51257">
    <property type="entry name" value="PROKAR_LIPOPROTEIN"/>
    <property type="match status" value="1"/>
</dbReference>
<dbReference type="InterPro" id="IPR025380">
    <property type="entry name" value="DUF4369"/>
</dbReference>
<proteinExistence type="predicted"/>